<protein>
    <recommendedName>
        <fullName evidence="6">Dihydrolipoamide acetyltransferase component of pyruvate dehydrogenase complex</fullName>
        <ecNumber evidence="6">2.3.1.-</ecNumber>
    </recommendedName>
</protein>
<reference evidence="9" key="1">
    <citation type="submission" date="2024-05" db="EMBL/GenBank/DDBJ databases">
        <title>Isolation and characterization of Sporomusa carbonis sp. nov., a carboxydotrophic hydrogenogen in the genus of Sporomusa isolated from a charcoal burning pile.</title>
        <authorList>
            <person name="Boeer T."/>
            <person name="Rosenbaum F."/>
            <person name="Eysell L."/>
            <person name="Mueller V."/>
            <person name="Daniel R."/>
            <person name="Poehlein A."/>
        </authorList>
    </citation>
    <scope>NUCLEOTIDE SEQUENCE [LARGE SCALE GENOMIC DNA]</scope>
    <source>
        <strain evidence="9">DSM 10669</strain>
    </source>
</reference>
<evidence type="ECO:0000256" key="1">
    <source>
        <dbReference type="ARBA" id="ARBA00001938"/>
    </source>
</evidence>
<dbReference type="InterPro" id="IPR000089">
    <property type="entry name" value="Biotin_lipoyl"/>
</dbReference>
<dbReference type="PANTHER" id="PTHR43178:SF5">
    <property type="entry name" value="LIPOAMIDE ACYLTRANSFERASE COMPONENT OF BRANCHED-CHAIN ALPHA-KETO ACID DEHYDROGENASE COMPLEX, MITOCHONDRIAL"/>
    <property type="match status" value="1"/>
</dbReference>
<evidence type="ECO:0000313" key="9">
    <source>
        <dbReference type="EMBL" id="XFO66889.1"/>
    </source>
</evidence>
<organism evidence="9 10">
    <name type="scientific">Sporomusa silvacetica DSM 10669</name>
    <dbReference type="NCBI Taxonomy" id="1123289"/>
    <lineage>
        <taxon>Bacteria</taxon>
        <taxon>Bacillati</taxon>
        <taxon>Bacillota</taxon>
        <taxon>Negativicutes</taxon>
        <taxon>Selenomonadales</taxon>
        <taxon>Sporomusaceae</taxon>
        <taxon>Sporomusa</taxon>
    </lineage>
</organism>
<dbReference type="Proteomes" id="UP000216752">
    <property type="component" value="Chromosome"/>
</dbReference>
<dbReference type="InterPro" id="IPR003016">
    <property type="entry name" value="2-oxoA_DH_lipoyl-BS"/>
</dbReference>
<dbReference type="PROSITE" id="PS50968">
    <property type="entry name" value="BIOTINYL_LIPOYL"/>
    <property type="match status" value="1"/>
</dbReference>
<dbReference type="Pfam" id="PF00364">
    <property type="entry name" value="Biotin_lipoyl"/>
    <property type="match status" value="1"/>
</dbReference>
<dbReference type="RefSeq" id="WP_094607129.1">
    <property type="nucleotide sequence ID" value="NZ_CP155573.1"/>
</dbReference>
<dbReference type="InterPro" id="IPR023213">
    <property type="entry name" value="CAT-like_dom_sf"/>
</dbReference>
<dbReference type="Gene3D" id="4.10.320.10">
    <property type="entry name" value="E3-binding domain"/>
    <property type="match status" value="1"/>
</dbReference>
<dbReference type="GO" id="GO:0004742">
    <property type="term" value="F:dihydrolipoyllysine-residue acetyltransferase activity"/>
    <property type="evidence" value="ECO:0007669"/>
    <property type="project" value="UniProtKB-EC"/>
</dbReference>
<feature type="domain" description="Lipoyl-binding" evidence="7">
    <location>
        <begin position="2"/>
        <end position="77"/>
    </location>
</feature>
<proteinExistence type="inferred from homology"/>
<keyword evidence="4 6" id="KW-0450">Lipoyl</keyword>
<evidence type="ECO:0000256" key="5">
    <source>
        <dbReference type="ARBA" id="ARBA00023315"/>
    </source>
</evidence>
<dbReference type="SUPFAM" id="SSF52777">
    <property type="entry name" value="CoA-dependent acyltransferases"/>
    <property type="match status" value="1"/>
</dbReference>
<dbReference type="PROSITE" id="PS51826">
    <property type="entry name" value="PSBD"/>
    <property type="match status" value="1"/>
</dbReference>
<dbReference type="SUPFAM" id="SSF51230">
    <property type="entry name" value="Single hybrid motif"/>
    <property type="match status" value="1"/>
</dbReference>
<comment type="similarity">
    <text evidence="2 6">Belongs to the 2-oxoacid dehydrogenase family.</text>
</comment>
<dbReference type="EMBL" id="CP155573">
    <property type="protein sequence ID" value="XFO66889.1"/>
    <property type="molecule type" value="Genomic_DNA"/>
</dbReference>
<gene>
    <name evidence="9" type="primary">pdhC_3</name>
    <name evidence="9" type="ORF">SPSIL_030570</name>
</gene>
<dbReference type="CDD" id="cd06849">
    <property type="entry name" value="lipoyl_domain"/>
    <property type="match status" value="1"/>
</dbReference>
<evidence type="ECO:0000256" key="2">
    <source>
        <dbReference type="ARBA" id="ARBA00007317"/>
    </source>
</evidence>
<evidence type="ECO:0000256" key="4">
    <source>
        <dbReference type="ARBA" id="ARBA00022823"/>
    </source>
</evidence>
<evidence type="ECO:0000313" key="10">
    <source>
        <dbReference type="Proteomes" id="UP000216752"/>
    </source>
</evidence>
<evidence type="ECO:0000256" key="6">
    <source>
        <dbReference type="RuleBase" id="RU003423"/>
    </source>
</evidence>
<dbReference type="PROSITE" id="PS00189">
    <property type="entry name" value="LIPOYL"/>
    <property type="match status" value="1"/>
</dbReference>
<evidence type="ECO:0000256" key="3">
    <source>
        <dbReference type="ARBA" id="ARBA00022679"/>
    </source>
</evidence>
<dbReference type="InterPro" id="IPR001078">
    <property type="entry name" value="2-oxoacid_DH_actylTfrase"/>
</dbReference>
<dbReference type="PANTHER" id="PTHR43178">
    <property type="entry name" value="DIHYDROLIPOAMIDE ACETYLTRANSFERASE COMPONENT OF PYRUVATE DEHYDROGENASE COMPLEX"/>
    <property type="match status" value="1"/>
</dbReference>
<dbReference type="InterPro" id="IPR036625">
    <property type="entry name" value="E3-bd_dom_sf"/>
</dbReference>
<keyword evidence="3 6" id="KW-0808">Transferase</keyword>
<dbReference type="InterPro" id="IPR011053">
    <property type="entry name" value="Single_hybrid_motif"/>
</dbReference>
<evidence type="ECO:0000259" key="7">
    <source>
        <dbReference type="PROSITE" id="PS50968"/>
    </source>
</evidence>
<dbReference type="InterPro" id="IPR050743">
    <property type="entry name" value="2-oxoacid_DH_E2_comp"/>
</dbReference>
<dbReference type="Gene3D" id="3.30.559.10">
    <property type="entry name" value="Chloramphenicol acetyltransferase-like domain"/>
    <property type="match status" value="1"/>
</dbReference>
<keyword evidence="9" id="KW-0670">Pyruvate</keyword>
<accession>A0ABZ3IMK8</accession>
<name>A0ABZ3IMK8_9FIRM</name>
<dbReference type="Pfam" id="PF02817">
    <property type="entry name" value="E3_binding"/>
    <property type="match status" value="1"/>
</dbReference>
<feature type="domain" description="Peripheral subunit-binding (PSBD)" evidence="8">
    <location>
        <begin position="122"/>
        <end position="159"/>
    </location>
</feature>
<dbReference type="Gene3D" id="2.40.50.100">
    <property type="match status" value="1"/>
</dbReference>
<dbReference type="InterPro" id="IPR004167">
    <property type="entry name" value="PSBD"/>
</dbReference>
<dbReference type="EC" id="2.3.1.-" evidence="6"/>
<dbReference type="Pfam" id="PF00198">
    <property type="entry name" value="2-oxoacid_dh"/>
    <property type="match status" value="1"/>
</dbReference>
<sequence>MATQINMPKLGLSMKEGTVGKWLKKEGDTIKKGEALLEVMTDKIANKIDAPADGLLLKIVADKKAKLPVGGLLGIMGDAGEDISGLLAAAANSAKAAPAAKAAASQPGMQKTVNAANGAKVKISPSARALAQENGVDYTRIIGTGPEGRIVKEDVEKAMEEISMGADERPTLEVIPYEGMRQAIGENMANSWAIAPKVTQHVGVDLSALQALRATINSDVKDADKISITDMLVKALAKALELYPRINSTLSGEEIKVLQDVNVGVAIAIPDGLVVPVVRNANKKSLADISKEIKDFAKRARKNKLDPEEMTGGSFTITNLGGYGSVDYFTPIINQPESAILGIGRTVKTPVVVGDQIVIRPIMGLSLAFDHRVIDGAPAAEFLALVMKLIEQPHKIFI</sequence>
<dbReference type="SUPFAM" id="SSF47005">
    <property type="entry name" value="Peripheral subunit-binding domain of 2-oxo acid dehydrogenase complex"/>
    <property type="match status" value="1"/>
</dbReference>
<keyword evidence="5 6" id="KW-0012">Acyltransferase</keyword>
<comment type="cofactor">
    <cofactor evidence="1 6">
        <name>(R)-lipoate</name>
        <dbReference type="ChEBI" id="CHEBI:83088"/>
    </cofactor>
</comment>
<keyword evidence="10" id="KW-1185">Reference proteome</keyword>
<evidence type="ECO:0000259" key="8">
    <source>
        <dbReference type="PROSITE" id="PS51826"/>
    </source>
</evidence>